<evidence type="ECO:0000313" key="6">
    <source>
        <dbReference type="EMBL" id="CAF1497076.1"/>
    </source>
</evidence>
<sequence>MNKEKSTTNTSTASKDAEGRRRTNIQQVQNVLLIWLDSNIDEASDACQNTITKLQRVVNDINTYTNDDECLGFIQTVVDKKVCMIISGSLGKQIVPRVHNMSQVDSIFIFCDNRKHHKKWAKNWSKIKAVFTDITPICEALKAAAHQCEQNAIPMSFVGSNKNLDQLDPSFMYTQILKKIILTITFNQNHLQDYFDHCRDAFVGNIKEIENIKRLEFEYHKKTPIYWYSCDMFLYPMLNRALRLMDGDIITRMGFLISGLHRQIEQLYKEQYAGTTVADTLTVYRGQGLSAGDFEQMSKTKGGLISFNNFLSTSTVRKVSLDFAQDAATNPDQMGVLFIMKINPAQSTTPFASIASISDFKKEEEVLFSMNSVFRIQDIKQMGGNNRLYEVNLTLTADNDPELSRLTEYIRKESFPEAEGWYRLGSVLFKIGQFDKAEDIYQVLLDKATDDKDQADIYHQLGRIKDAKGKYEEALTFYEKSLVIRQKTLPGNHPDLAKSYRNIGAVHSHMASYPKALSYYEKALEIDQQSLPLNHPDLASSYNNIGNVHADVGNYSQALSLYEKALEIQQQSLPPNHLDLASSYTNIGLVHSDMGNYPKALSSYGKALEIKQQSLPSNHPDLASSYNSIGNVHDDMGNYSQALSFHEKALEIRQQSLHSHHPGLAYSYNNIGNVHNNMSNYSKALSYYEKALEIKQQSLPLNHPSLASSYGNIGSVHAKMGNYPEAFSSYEKTLKIQQQSLPPDHPDLASSYNNIGAVHLIMNNYPKALSYYEKALEIQQQALPPNHPDLASSYANIGLVHNNMNDYPNALSFHEKALEIQQQSLPPSHPNLAMSYNNIGMAYENMDNYSKAHTFYEHAIQIAQQSLPSNHPHLQYYRNNLEDVKNK</sequence>
<feature type="repeat" description="TPR" evidence="3">
    <location>
        <begin position="497"/>
        <end position="530"/>
    </location>
</feature>
<dbReference type="SUPFAM" id="SSF48452">
    <property type="entry name" value="TPR-like"/>
    <property type="match status" value="3"/>
</dbReference>
<keyword evidence="2 3" id="KW-0802">TPR repeat</keyword>
<organism evidence="7 8">
    <name type="scientific">Adineta steineri</name>
    <dbReference type="NCBI Taxonomy" id="433720"/>
    <lineage>
        <taxon>Eukaryota</taxon>
        <taxon>Metazoa</taxon>
        <taxon>Spiralia</taxon>
        <taxon>Gnathifera</taxon>
        <taxon>Rotifera</taxon>
        <taxon>Eurotatoria</taxon>
        <taxon>Bdelloidea</taxon>
        <taxon>Adinetida</taxon>
        <taxon>Adinetidae</taxon>
        <taxon>Adineta</taxon>
    </lineage>
</organism>
<keyword evidence="1" id="KW-0677">Repeat</keyword>
<dbReference type="PANTHER" id="PTHR45641:SF1">
    <property type="entry name" value="AAA+ ATPASE DOMAIN-CONTAINING PROTEIN"/>
    <property type="match status" value="1"/>
</dbReference>
<feature type="repeat" description="TPR" evidence="3">
    <location>
        <begin position="418"/>
        <end position="451"/>
    </location>
</feature>
<feature type="repeat" description="TPR" evidence="3">
    <location>
        <begin position="791"/>
        <end position="824"/>
    </location>
</feature>
<dbReference type="InterPro" id="IPR011990">
    <property type="entry name" value="TPR-like_helical_dom_sf"/>
</dbReference>
<dbReference type="Gene3D" id="1.25.40.10">
    <property type="entry name" value="Tetratricopeptide repeat domain"/>
    <property type="match status" value="3"/>
</dbReference>
<protein>
    <recommendedName>
        <fullName evidence="5">ADP ribosyltransferase domain-containing protein</fullName>
    </recommendedName>
</protein>
<feature type="repeat" description="TPR" evidence="3">
    <location>
        <begin position="665"/>
        <end position="698"/>
    </location>
</feature>
<gene>
    <name evidence="6" type="ORF">BJG266_LOCUS42949</name>
    <name evidence="7" type="ORF">QVE165_LOCUS59851</name>
</gene>
<dbReference type="Pfam" id="PF13424">
    <property type="entry name" value="TPR_12"/>
    <property type="match status" value="5"/>
</dbReference>
<evidence type="ECO:0000256" key="2">
    <source>
        <dbReference type="ARBA" id="ARBA00022803"/>
    </source>
</evidence>
<dbReference type="Proteomes" id="UP000663832">
    <property type="component" value="Unassembled WGS sequence"/>
</dbReference>
<dbReference type="EMBL" id="CAJNOM010003236">
    <property type="protein sequence ID" value="CAF1643282.1"/>
    <property type="molecule type" value="Genomic_DNA"/>
</dbReference>
<dbReference type="EMBL" id="CAJNOI010002901">
    <property type="protein sequence ID" value="CAF1497076.1"/>
    <property type="molecule type" value="Genomic_DNA"/>
</dbReference>
<accession>A0A816E816</accession>
<dbReference type="InterPro" id="IPR006597">
    <property type="entry name" value="Sel1-like"/>
</dbReference>
<dbReference type="InterPro" id="IPR019734">
    <property type="entry name" value="TPR_rpt"/>
</dbReference>
<dbReference type="PROSITE" id="PS50293">
    <property type="entry name" value="TPR_REGION"/>
    <property type="match status" value="5"/>
</dbReference>
<dbReference type="InterPro" id="IPR003540">
    <property type="entry name" value="ADP-ribosyltransferase"/>
</dbReference>
<name>A0A816E816_9BILA</name>
<dbReference type="GO" id="GO:0005576">
    <property type="term" value="C:extracellular region"/>
    <property type="evidence" value="ECO:0007669"/>
    <property type="project" value="InterPro"/>
</dbReference>
<dbReference type="Gene3D" id="3.90.176.10">
    <property type="entry name" value="Toxin ADP-ribosyltransferase, Chain A, domain 1"/>
    <property type="match status" value="1"/>
</dbReference>
<feature type="repeat" description="TPR" evidence="3">
    <location>
        <begin position="539"/>
        <end position="572"/>
    </location>
</feature>
<dbReference type="SMART" id="SM00671">
    <property type="entry name" value="SEL1"/>
    <property type="match status" value="5"/>
</dbReference>
<evidence type="ECO:0000259" key="5">
    <source>
        <dbReference type="Pfam" id="PF03496"/>
    </source>
</evidence>
<keyword evidence="8" id="KW-1185">Reference proteome</keyword>
<feature type="repeat" description="TPR" evidence="3">
    <location>
        <begin position="833"/>
        <end position="866"/>
    </location>
</feature>
<feature type="repeat" description="TPR" evidence="3">
    <location>
        <begin position="707"/>
        <end position="740"/>
    </location>
</feature>
<feature type="repeat" description="TPR" evidence="3">
    <location>
        <begin position="581"/>
        <end position="614"/>
    </location>
</feature>
<comment type="caution">
    <text evidence="7">The sequence shown here is derived from an EMBL/GenBank/DDBJ whole genome shotgun (WGS) entry which is preliminary data.</text>
</comment>
<evidence type="ECO:0000256" key="4">
    <source>
        <dbReference type="SAM" id="MobiDB-lite"/>
    </source>
</evidence>
<dbReference type="Proteomes" id="UP000663877">
    <property type="component" value="Unassembled WGS sequence"/>
</dbReference>
<feature type="repeat" description="TPR" evidence="3">
    <location>
        <begin position="455"/>
        <end position="488"/>
    </location>
</feature>
<evidence type="ECO:0000256" key="1">
    <source>
        <dbReference type="ARBA" id="ARBA00022737"/>
    </source>
</evidence>
<evidence type="ECO:0000313" key="8">
    <source>
        <dbReference type="Proteomes" id="UP000663832"/>
    </source>
</evidence>
<feature type="region of interest" description="Disordered" evidence="4">
    <location>
        <begin position="1"/>
        <end position="21"/>
    </location>
</feature>
<dbReference type="Pfam" id="PF13432">
    <property type="entry name" value="TPR_16"/>
    <property type="match status" value="1"/>
</dbReference>
<dbReference type="Pfam" id="PF03496">
    <property type="entry name" value="ADPrib_exo_Tox"/>
    <property type="match status" value="1"/>
</dbReference>
<feature type="repeat" description="TPR" evidence="3">
    <location>
        <begin position="623"/>
        <end position="656"/>
    </location>
</feature>
<proteinExistence type="predicted"/>
<reference evidence="7" key="1">
    <citation type="submission" date="2021-02" db="EMBL/GenBank/DDBJ databases">
        <authorList>
            <person name="Nowell W R."/>
        </authorList>
    </citation>
    <scope>NUCLEOTIDE SEQUENCE</scope>
</reference>
<feature type="repeat" description="TPR" evidence="3">
    <location>
        <begin position="749"/>
        <end position="782"/>
    </location>
</feature>
<dbReference type="PANTHER" id="PTHR45641">
    <property type="entry name" value="TETRATRICOPEPTIDE REPEAT PROTEIN (AFU_ORTHOLOGUE AFUA_6G03870)"/>
    <property type="match status" value="1"/>
</dbReference>
<dbReference type="PROSITE" id="PS50005">
    <property type="entry name" value="TPR"/>
    <property type="match status" value="11"/>
</dbReference>
<evidence type="ECO:0000313" key="7">
    <source>
        <dbReference type="EMBL" id="CAF1643282.1"/>
    </source>
</evidence>
<dbReference type="SMART" id="SM00028">
    <property type="entry name" value="TPR"/>
    <property type="match status" value="11"/>
</dbReference>
<dbReference type="OrthoDB" id="1658288at2759"/>
<feature type="domain" description="ADP ribosyltransferase" evidence="5">
    <location>
        <begin position="235"/>
        <end position="387"/>
    </location>
</feature>
<evidence type="ECO:0000256" key="3">
    <source>
        <dbReference type="PROSITE-ProRule" id="PRU00339"/>
    </source>
</evidence>
<dbReference type="SUPFAM" id="SSF56399">
    <property type="entry name" value="ADP-ribosylation"/>
    <property type="match status" value="1"/>
</dbReference>
<dbReference type="PROSITE" id="PS51996">
    <property type="entry name" value="TR_MART"/>
    <property type="match status" value="1"/>
</dbReference>
<dbReference type="AlphaFoldDB" id="A0A816E816"/>